<feature type="compositionally biased region" description="Pro residues" evidence="3">
    <location>
        <begin position="1001"/>
        <end position="1019"/>
    </location>
</feature>
<dbReference type="Gene3D" id="3.40.50.620">
    <property type="entry name" value="HUPs"/>
    <property type="match status" value="1"/>
</dbReference>
<dbReference type="SUPFAM" id="SSF52058">
    <property type="entry name" value="L domain-like"/>
    <property type="match status" value="1"/>
</dbReference>
<feature type="region of interest" description="Disordered" evidence="3">
    <location>
        <begin position="709"/>
        <end position="732"/>
    </location>
</feature>
<feature type="region of interest" description="Disordered" evidence="3">
    <location>
        <begin position="37"/>
        <end position="60"/>
    </location>
</feature>
<evidence type="ECO:0000313" key="4">
    <source>
        <dbReference type="EMBL" id="CDZ98640.1"/>
    </source>
</evidence>
<evidence type="ECO:0000256" key="1">
    <source>
        <dbReference type="ARBA" id="ARBA00022614"/>
    </source>
</evidence>
<dbReference type="PANTHER" id="PTHR31285">
    <property type="entry name" value="NICOTINAMIDE MONONUCLEOTIDE ADENYLYLTRANSFERASE"/>
    <property type="match status" value="1"/>
</dbReference>
<organism evidence="4">
    <name type="scientific">Phaffia rhodozyma</name>
    <name type="common">Yeast</name>
    <name type="synonym">Xanthophyllomyces dendrorhous</name>
    <dbReference type="NCBI Taxonomy" id="264483"/>
    <lineage>
        <taxon>Eukaryota</taxon>
        <taxon>Fungi</taxon>
        <taxon>Dikarya</taxon>
        <taxon>Basidiomycota</taxon>
        <taxon>Agaricomycotina</taxon>
        <taxon>Tremellomycetes</taxon>
        <taxon>Cystofilobasidiales</taxon>
        <taxon>Mrakiaceae</taxon>
        <taxon>Phaffia</taxon>
    </lineage>
</organism>
<feature type="compositionally biased region" description="Low complexity" evidence="3">
    <location>
        <begin position="397"/>
        <end position="424"/>
    </location>
</feature>
<reference evidence="4" key="1">
    <citation type="submission" date="2014-08" db="EMBL/GenBank/DDBJ databases">
        <authorList>
            <person name="Sharma Rahul"/>
            <person name="Thines Marco"/>
        </authorList>
    </citation>
    <scope>NUCLEOTIDE SEQUENCE</scope>
</reference>
<dbReference type="PROSITE" id="PS51450">
    <property type="entry name" value="LRR"/>
    <property type="match status" value="1"/>
</dbReference>
<feature type="compositionally biased region" description="Low complexity" evidence="3">
    <location>
        <begin position="969"/>
        <end position="980"/>
    </location>
</feature>
<dbReference type="InterPro" id="IPR032675">
    <property type="entry name" value="LRR_dom_sf"/>
</dbReference>
<feature type="region of interest" description="Disordered" evidence="3">
    <location>
        <begin position="901"/>
        <end position="1036"/>
    </location>
</feature>
<dbReference type="InterPro" id="IPR014729">
    <property type="entry name" value="Rossmann-like_a/b/a_fold"/>
</dbReference>
<sequence length="1258" mass="136512">MSSSFTRSHARSCLNSILHPTNPANFELVFASHPQWPLPNPTSKPSISTTSSSSPSLSSSQTSRKLTISCLDSSFNPPTSAHLDMALAGLPPVARRNDKDLGNVNGEAEDGAEEYDALLLLLSARNVDKVLKSGDASFEQRLEMIHLMAQHILKLGSSGFKSNPTCTSPVAPPRAWSNVAIGLLHEPAFVNKDKVVREFLRNRQEPAKPIHDVRLAWLLGTDTVVRFFDQKYYPAPLREALDPFFNSSTPSILVHFPRPVSTEEPIMSSPHVHLSDGSLRQAVIRGGQDRSDVSSSLVRSLIARKTETEREPRDWKDIVPDGVAEFVNTEGLGENTNKQGEEHCTTQQISSKQSPMSIPTPSRILEPGHSQRNQPGSPAGVTRIRQPTSTSSLRKQTSSPSFSSGSSSTSSSSLSSATNRLSQSRPGTPRMTSKTAVGGTPKRHENIPATPDSTPAIAGSGGGMAMTPKNRPSIKDQIRLLRASQATPAAERSGTPRTVAQADRIRSLVKRAAETGKLVIPTTLEKPIDQLPLSLYTLLLGIPVDELSRKVPAVTSSRPLWPSTGAETGTRTIEEMSDRLASLGLEGSKEDVFGTSTKEPAEREVGGFIGGTDLEVLKVTNQELSSLDPELGLFGGLKHLDLRDNKLYKVPFSASNLLQLNTLILSYNAFTQFPSVLTLLPNLQHLDLSHNELTILNLSIPSTVQPLFPGTPPSSLLNSPPPSRDPPSRPCPRLRTLVLNDNKITSEGLPVSWPPCLETLQLGSNPICGSSPKGDNTKLDPRLFEGLDRLRFLGLSDTGLVSIENDGRDVLHELRVLELKGNQSLIRVEEFRTGWGPGREVEFKSTESGDHLRDRGSTSSSNSGSSNKSASWKLEILVDPHMVPKTPGRKKTHIYVGVSPEAPPPVLQVPRTVGRAGTQSVGQKVSVKSPPVLGPRVPSPPRPRTDENLCSESKSGPAEDPFWLPLSSTTAKHTTLPTKTITKKASTKPNVFDDWDESPPMMKPSAPPPAPAPLPPSLPVPGSSSPSGSQQAVSASLSPSTDSLYSQFYSPALNRFTLTLQGRSTDPILPGGSFDFGLLALEPFSPSLQTVILGGKNLRSFLNMTENVIFRSVKILSITSSSVPLSSLVEWIPSMFPGLEELDLSETIVGDALFGNKQVLERLLIGQGLKVLKAREAGVRSLAGLEHVGMMLRNGQTDRWACREVDVRDNSIEKLDPVLGFLSVETFMVDRNLFRSPNRRTWERDGTEGLLRWLRDRA</sequence>
<proteinExistence type="predicted"/>
<dbReference type="InterPro" id="IPR003591">
    <property type="entry name" value="Leu-rich_rpt_typical-subtyp"/>
</dbReference>
<name>A0A0F7SJL6_PHARH</name>
<keyword evidence="1" id="KW-0433">Leucine-rich repeat</keyword>
<feature type="compositionally biased region" description="Pro residues" evidence="3">
    <location>
        <begin position="719"/>
        <end position="730"/>
    </location>
</feature>
<dbReference type="GO" id="GO:0016887">
    <property type="term" value="F:ATP hydrolysis activity"/>
    <property type="evidence" value="ECO:0007669"/>
    <property type="project" value="TreeGrafter"/>
</dbReference>
<dbReference type="SUPFAM" id="SSF52374">
    <property type="entry name" value="Nucleotidylyl transferase"/>
    <property type="match status" value="1"/>
</dbReference>
<dbReference type="GO" id="GO:0005737">
    <property type="term" value="C:cytoplasm"/>
    <property type="evidence" value="ECO:0007669"/>
    <property type="project" value="TreeGrafter"/>
</dbReference>
<dbReference type="AlphaFoldDB" id="A0A0F7SJL6"/>
<feature type="compositionally biased region" description="Low complexity" evidence="3">
    <location>
        <begin position="1020"/>
        <end position="1036"/>
    </location>
</feature>
<dbReference type="GO" id="GO:0000309">
    <property type="term" value="F:nicotinamide-nucleotide adenylyltransferase activity"/>
    <property type="evidence" value="ECO:0007669"/>
    <property type="project" value="TreeGrafter"/>
</dbReference>
<keyword evidence="2" id="KW-0677">Repeat</keyword>
<feature type="compositionally biased region" description="Low complexity" evidence="3">
    <location>
        <begin position="857"/>
        <end position="869"/>
    </location>
</feature>
<protein>
    <submittedName>
        <fullName evidence="4">Rossmann-like alpha/beta/alpha sandwich fold</fullName>
    </submittedName>
</protein>
<dbReference type="Gene3D" id="3.80.10.10">
    <property type="entry name" value="Ribonuclease Inhibitor"/>
    <property type="match status" value="2"/>
</dbReference>
<feature type="compositionally biased region" description="Low complexity" evidence="3">
    <location>
        <begin position="43"/>
        <end position="60"/>
    </location>
</feature>
<evidence type="ECO:0000256" key="3">
    <source>
        <dbReference type="SAM" id="MobiDB-lite"/>
    </source>
</evidence>
<dbReference type="SMART" id="SM00369">
    <property type="entry name" value="LRR_TYP"/>
    <property type="match status" value="3"/>
</dbReference>
<feature type="region of interest" description="Disordered" evidence="3">
    <location>
        <begin position="838"/>
        <end position="869"/>
    </location>
</feature>
<accession>A0A0F7SJL6</accession>
<dbReference type="InterPro" id="IPR001611">
    <property type="entry name" value="Leu-rich_rpt"/>
</dbReference>
<dbReference type="Pfam" id="PF13855">
    <property type="entry name" value="LRR_8"/>
    <property type="match status" value="1"/>
</dbReference>
<feature type="region of interest" description="Disordered" evidence="3">
    <location>
        <begin position="332"/>
        <end position="470"/>
    </location>
</feature>
<feature type="compositionally biased region" description="Polar residues" evidence="3">
    <location>
        <begin position="385"/>
        <end position="396"/>
    </location>
</feature>
<dbReference type="PANTHER" id="PTHR31285:SF0">
    <property type="entry name" value="NICOTINAMIDE MONONUCLEOTIDE ADENYLYLTRANSFERASE"/>
    <property type="match status" value="1"/>
</dbReference>
<feature type="compositionally biased region" description="Polar residues" evidence="3">
    <location>
        <begin position="345"/>
        <end position="360"/>
    </location>
</feature>
<evidence type="ECO:0000256" key="2">
    <source>
        <dbReference type="ARBA" id="ARBA00022737"/>
    </source>
</evidence>
<dbReference type="GO" id="GO:0005634">
    <property type="term" value="C:nucleus"/>
    <property type="evidence" value="ECO:0007669"/>
    <property type="project" value="TreeGrafter"/>
</dbReference>
<feature type="compositionally biased region" description="Basic and acidic residues" evidence="3">
    <location>
        <begin position="839"/>
        <end position="856"/>
    </location>
</feature>
<dbReference type="EMBL" id="LN483345">
    <property type="protein sequence ID" value="CDZ98640.1"/>
    <property type="molecule type" value="Genomic_DNA"/>
</dbReference>